<evidence type="ECO:0000259" key="1">
    <source>
        <dbReference type="Pfam" id="PF01869"/>
    </source>
</evidence>
<gene>
    <name evidence="2" type="ORF">PBLR_13826</name>
</gene>
<evidence type="ECO:0000313" key="2">
    <source>
        <dbReference type="EMBL" id="SYX85404.1"/>
    </source>
</evidence>
<dbReference type="Gene3D" id="3.30.420.40">
    <property type="match status" value="2"/>
</dbReference>
<dbReference type="RefSeq" id="WP_138187110.1">
    <property type="nucleotide sequence ID" value="NZ_LS992241.1"/>
</dbReference>
<dbReference type="CDD" id="cd24007">
    <property type="entry name" value="ASKHA_NBD_eukNAGK-like"/>
    <property type="match status" value="1"/>
</dbReference>
<dbReference type="Proteomes" id="UP000304148">
    <property type="component" value="Chromosome"/>
</dbReference>
<dbReference type="Pfam" id="PF01869">
    <property type="entry name" value="BcrAD_BadFG"/>
    <property type="match status" value="1"/>
</dbReference>
<name>A0A383RG05_PAEAL</name>
<proteinExistence type="predicted"/>
<dbReference type="PANTHER" id="PTHR43190:SF3">
    <property type="entry name" value="N-ACETYL-D-GLUCOSAMINE KINASE"/>
    <property type="match status" value="1"/>
</dbReference>
<dbReference type="AlphaFoldDB" id="A0A383RG05"/>
<organism evidence="2 3">
    <name type="scientific">Paenibacillus alvei</name>
    <name type="common">Bacillus alvei</name>
    <dbReference type="NCBI Taxonomy" id="44250"/>
    <lineage>
        <taxon>Bacteria</taxon>
        <taxon>Bacillati</taxon>
        <taxon>Bacillota</taxon>
        <taxon>Bacilli</taxon>
        <taxon>Bacillales</taxon>
        <taxon>Paenibacillaceae</taxon>
        <taxon>Paenibacillus</taxon>
    </lineage>
</organism>
<reference evidence="3" key="1">
    <citation type="submission" date="2018-08" db="EMBL/GenBank/DDBJ databases">
        <authorList>
            <person name="Chevrot R."/>
        </authorList>
    </citation>
    <scope>NUCLEOTIDE SEQUENCE [LARGE SCALE GENOMIC DNA]</scope>
</reference>
<dbReference type="EMBL" id="LS992241">
    <property type="protein sequence ID" value="SYX85404.1"/>
    <property type="molecule type" value="Genomic_DNA"/>
</dbReference>
<dbReference type="InterPro" id="IPR052519">
    <property type="entry name" value="Euk-type_GlcNAc_Kinase"/>
</dbReference>
<feature type="domain" description="ATPase BadF/BadG/BcrA/BcrD type" evidence="1">
    <location>
        <begin position="11"/>
        <end position="287"/>
    </location>
</feature>
<dbReference type="InterPro" id="IPR043129">
    <property type="entry name" value="ATPase_NBD"/>
</dbReference>
<protein>
    <recommendedName>
        <fullName evidence="1">ATPase BadF/BadG/BcrA/BcrD type domain-containing protein</fullName>
    </recommendedName>
</protein>
<dbReference type="PANTHER" id="PTHR43190">
    <property type="entry name" value="N-ACETYL-D-GLUCOSAMINE KINASE"/>
    <property type="match status" value="1"/>
</dbReference>
<dbReference type="SUPFAM" id="SSF53067">
    <property type="entry name" value="Actin-like ATPase domain"/>
    <property type="match status" value="2"/>
</dbReference>
<sequence>MGTYSIPLLAVDGGGTKCLVRLLDSEGTTLGEGKGGSSNYQGVGVDEVVHALSQGIEAALRDYCRKQECSATYEAIEIECAVFALAGLDTEHDRHIITGIVHEVLNQLHIEAEHVIVENDGYAALLGATGGQAGLLVIAGTGSIIFGMNAYGQTARAGGWGHRIGDEGSGYWIGKEALRAIMKGYDGREERTRLGEWILLHLGLSNEEELYNWTYGEEYSVDRVSGLAEVVTRAAIAGNREASRILVAAGDELFHGAAAVMNHLSLVDTPFTMILQGGVLRHEGHVRNRLMHKIEAYAPKVSFHEACKEPIDGVASMGVAYLQKKMLART</sequence>
<evidence type="ECO:0000313" key="3">
    <source>
        <dbReference type="Proteomes" id="UP000304148"/>
    </source>
</evidence>
<dbReference type="InterPro" id="IPR002731">
    <property type="entry name" value="ATPase_BadF"/>
</dbReference>
<accession>A0A383RG05</accession>